<evidence type="ECO:0000313" key="1">
    <source>
        <dbReference type="EMBL" id="SFI79535.1"/>
    </source>
</evidence>
<dbReference type="RefSeq" id="WP_245789214.1">
    <property type="nucleotide sequence ID" value="NZ_FOQY01000005.1"/>
</dbReference>
<dbReference type="GO" id="GO:0004519">
    <property type="term" value="F:endonuclease activity"/>
    <property type="evidence" value="ECO:0007669"/>
    <property type="project" value="UniProtKB-KW"/>
</dbReference>
<dbReference type="EMBL" id="FOQY01000005">
    <property type="protein sequence ID" value="SFI79535.1"/>
    <property type="molecule type" value="Genomic_DNA"/>
</dbReference>
<dbReference type="InterPro" id="IPR038563">
    <property type="entry name" value="Endonuclease_7_sf"/>
</dbReference>
<sequence length="143" mass="16427">MRRCKRCEKNRSDRFFTGPRGKICTTCQKQARSEAHHRRRVGKTYGLEAGEYDTLFAAQEGKCAICLGTRRQRLSVDHDHRDGVVRGLLCRMCNGRLLTAARDRPEVLRAAADYLERPPAIEVIGHRYASEEANNNGRQRKKR</sequence>
<dbReference type="Pfam" id="PF02945">
    <property type="entry name" value="Endonuclease_7"/>
    <property type="match status" value="1"/>
</dbReference>
<dbReference type="Gene3D" id="3.40.1800.10">
    <property type="entry name" value="His-Me finger endonucleases"/>
    <property type="match status" value="1"/>
</dbReference>
<reference evidence="2" key="1">
    <citation type="submission" date="2016-10" db="EMBL/GenBank/DDBJ databases">
        <authorList>
            <person name="Varghese N."/>
            <person name="Submissions S."/>
        </authorList>
    </citation>
    <scope>NUCLEOTIDE SEQUENCE [LARGE SCALE GENOMIC DNA]</scope>
    <source>
        <strain evidence="2">CGMCC 4.2126</strain>
    </source>
</reference>
<dbReference type="AlphaFoldDB" id="A0A1I3L566"/>
<gene>
    <name evidence="1" type="ORF">SAMN05216275_1059</name>
</gene>
<keyword evidence="2" id="KW-1185">Reference proteome</keyword>
<dbReference type="InterPro" id="IPR044925">
    <property type="entry name" value="His-Me_finger_sf"/>
</dbReference>
<name>A0A1I3L566_9ACTN</name>
<accession>A0A1I3L566</accession>
<dbReference type="GeneID" id="96297550"/>
<keyword evidence="1" id="KW-0255">Endonuclease</keyword>
<proteinExistence type="predicted"/>
<organism evidence="1 2">
    <name type="scientific">Streptosporangium canum</name>
    <dbReference type="NCBI Taxonomy" id="324952"/>
    <lineage>
        <taxon>Bacteria</taxon>
        <taxon>Bacillati</taxon>
        <taxon>Actinomycetota</taxon>
        <taxon>Actinomycetes</taxon>
        <taxon>Streptosporangiales</taxon>
        <taxon>Streptosporangiaceae</taxon>
        <taxon>Streptosporangium</taxon>
    </lineage>
</organism>
<dbReference type="SUPFAM" id="SSF54060">
    <property type="entry name" value="His-Me finger endonucleases"/>
    <property type="match status" value="1"/>
</dbReference>
<protein>
    <submittedName>
        <fullName evidence="1">Recombination endonuclease VII</fullName>
    </submittedName>
</protein>
<dbReference type="Proteomes" id="UP000199111">
    <property type="component" value="Unassembled WGS sequence"/>
</dbReference>
<evidence type="ECO:0000313" key="2">
    <source>
        <dbReference type="Proteomes" id="UP000199111"/>
    </source>
</evidence>
<keyword evidence="1" id="KW-0378">Hydrolase</keyword>
<keyword evidence="1" id="KW-0540">Nuclease</keyword>
<dbReference type="InterPro" id="IPR004211">
    <property type="entry name" value="Endonuclease_7"/>
</dbReference>